<reference evidence="3" key="1">
    <citation type="submission" date="2018-03" db="EMBL/GenBank/DDBJ databases">
        <title>Phage therapy in agriculture - a green tech approach to combat plant pathogenic bacteria.</title>
        <authorList>
            <person name="Djurhuus A.M."/>
            <person name="Carstens A.B."/>
            <person name="Hansen L.H."/>
        </authorList>
    </citation>
    <scope>NUCLEOTIDE SEQUENCE [LARGE SCALE GENOMIC DNA]</scope>
</reference>
<sequence length="255" mass="28093">MSDAFDYGGAVAETVSQFKQPKVGTRNARLWALIRVGSFSEVFKGEVKAPAPYAFAIFHLLGKEDKLDDGGPMFFVKGFPLKKGDKSFLHKTFIPAMGGMAKHKGFTTMGNQLVSLSLKGGKEMNEDGTPKFINFANMAEIGEDTLELLQSAPAFAPLEGAPGFLMEGELTKEVLEKLHPVREFRETVMETEEFKAGTHPSQELIQSIFDGDKERYTRKEKKSDDESGDDSDGKQAPQQPAGKVEALDEEQEFGE</sequence>
<evidence type="ECO:0000313" key="3">
    <source>
        <dbReference type="Proteomes" id="UP000246678"/>
    </source>
</evidence>
<dbReference type="EMBL" id="MH113815">
    <property type="protein sequence ID" value="AWD90739.1"/>
    <property type="molecule type" value="Genomic_DNA"/>
</dbReference>
<feature type="region of interest" description="Disordered" evidence="1">
    <location>
        <begin position="192"/>
        <end position="255"/>
    </location>
</feature>
<protein>
    <submittedName>
        <fullName evidence="2">Uncharacterized protein</fullName>
    </submittedName>
</protein>
<dbReference type="RefSeq" id="YP_009800657.1">
    <property type="nucleotide sequence ID" value="NC_047957.1"/>
</dbReference>
<name>A0A2S1GMY1_9CAUD</name>
<feature type="compositionally biased region" description="Basic and acidic residues" evidence="1">
    <location>
        <begin position="210"/>
        <end position="225"/>
    </location>
</feature>
<keyword evidence="3" id="KW-1185">Reference proteome</keyword>
<accession>A0A2S1GMY1</accession>
<proteinExistence type="predicted"/>
<evidence type="ECO:0000313" key="2">
    <source>
        <dbReference type="EMBL" id="AWD90739.1"/>
    </source>
</evidence>
<organism evidence="2 3">
    <name type="scientific">Pseudomonas phage Alpheus</name>
    <dbReference type="NCBI Taxonomy" id="2163983"/>
    <lineage>
        <taxon>Viruses</taxon>
        <taxon>Duplodnaviria</taxon>
        <taxon>Heunggongvirae</taxon>
        <taxon>Uroviricota</taxon>
        <taxon>Caudoviricetes</taxon>
        <taxon>Autographivirales</taxon>
        <taxon>Autosignataviridae</taxon>
        <taxon>Colwellvirinae</taxon>
        <taxon>Nerthusvirus</taxon>
        <taxon>Nerthusvirus alpheus</taxon>
        <taxon>Uliginvirus alpheus</taxon>
    </lineage>
</organism>
<evidence type="ECO:0000256" key="1">
    <source>
        <dbReference type="SAM" id="MobiDB-lite"/>
    </source>
</evidence>
<dbReference type="Proteomes" id="UP000246678">
    <property type="component" value="Segment"/>
</dbReference>
<dbReference type="GeneID" id="54991159"/>
<dbReference type="KEGG" id="vg:54991159"/>